<evidence type="ECO:0000256" key="5">
    <source>
        <dbReference type="ARBA" id="ARBA00023136"/>
    </source>
</evidence>
<keyword evidence="4 7" id="KW-1133">Transmembrane helix</keyword>
<evidence type="ECO:0000256" key="6">
    <source>
        <dbReference type="RuleBase" id="RU003943"/>
    </source>
</evidence>
<accession>A0A0R1MLU6</accession>
<name>A0A0R1MLU6_9LACO</name>
<dbReference type="PANTHER" id="PTHR30477:SF0">
    <property type="entry name" value="METAL TRANSPORT SYSTEM MEMBRANE PROTEIN TM_0125-RELATED"/>
    <property type="match status" value="1"/>
</dbReference>
<sequence>MRYAFLAGIFISIICGLMGTFVVARQTSFFTHTLSEIGFSGAAFGIFIGISPLLGMIIFTMASGLFIGISGDRLSRREASISLFSGIFIGLGILFLSLSNKQSNYATNILFGSIVGINIDNLYSLIFLSILIIIVVALLFRQLAYNSFDVIGSEFNQRHNLLISIAFLCLLALTISITAQIIGSLLIFVLLTIPASAAKYLSTSLWKMIILTTGFCLLGIWLGLYLAYVTDWPVSFFITIIEALIYGAALSYHYLKGKSGARTAGSKV</sequence>
<dbReference type="InterPro" id="IPR001626">
    <property type="entry name" value="ABC_TroCD"/>
</dbReference>
<dbReference type="Gene3D" id="1.10.3470.10">
    <property type="entry name" value="ABC transporter involved in vitamin B12 uptake, BtuC"/>
    <property type="match status" value="1"/>
</dbReference>
<keyword evidence="5 7" id="KW-0472">Membrane</keyword>
<dbReference type="InterPro" id="IPR037294">
    <property type="entry name" value="ABC_BtuC-like"/>
</dbReference>
<dbReference type="AlphaFoldDB" id="A0A0R1MLU6"/>
<dbReference type="SUPFAM" id="SSF81345">
    <property type="entry name" value="ABC transporter involved in vitamin B12 uptake, BtuC"/>
    <property type="match status" value="1"/>
</dbReference>
<dbReference type="Pfam" id="PF00950">
    <property type="entry name" value="ABC-3"/>
    <property type="match status" value="1"/>
</dbReference>
<dbReference type="GO" id="GO:0043190">
    <property type="term" value="C:ATP-binding cassette (ABC) transporter complex"/>
    <property type="evidence" value="ECO:0007669"/>
    <property type="project" value="InterPro"/>
</dbReference>
<feature type="transmembrane region" description="Helical" evidence="7">
    <location>
        <begin position="40"/>
        <end position="67"/>
    </location>
</feature>
<protein>
    <submittedName>
        <fullName evidence="8">ABC transporter permease</fullName>
    </submittedName>
</protein>
<evidence type="ECO:0000256" key="3">
    <source>
        <dbReference type="ARBA" id="ARBA00022692"/>
    </source>
</evidence>
<keyword evidence="6" id="KW-0813">Transport</keyword>
<feature type="transmembrane region" description="Helical" evidence="7">
    <location>
        <begin position="208"/>
        <end position="228"/>
    </location>
</feature>
<gene>
    <name evidence="8" type="ORF">FD46_GL000948</name>
</gene>
<evidence type="ECO:0000256" key="1">
    <source>
        <dbReference type="ARBA" id="ARBA00004141"/>
    </source>
</evidence>
<keyword evidence="9" id="KW-1185">Reference proteome</keyword>
<evidence type="ECO:0000313" key="9">
    <source>
        <dbReference type="Proteomes" id="UP000051686"/>
    </source>
</evidence>
<keyword evidence="3 6" id="KW-0812">Transmembrane</keyword>
<comment type="similarity">
    <text evidence="2 6">Belongs to the ABC-3 integral membrane protein family.</text>
</comment>
<evidence type="ECO:0000256" key="4">
    <source>
        <dbReference type="ARBA" id="ARBA00022989"/>
    </source>
</evidence>
<dbReference type="EMBL" id="AZEH01000025">
    <property type="protein sequence ID" value="KRL05531.1"/>
    <property type="molecule type" value="Genomic_DNA"/>
</dbReference>
<comment type="subcellular location">
    <subcellularLocation>
        <location evidence="6">Cell membrane</location>
        <topology evidence="6">Multi-pass membrane protein</topology>
    </subcellularLocation>
    <subcellularLocation>
        <location evidence="1">Membrane</location>
        <topology evidence="1">Multi-pass membrane protein</topology>
    </subcellularLocation>
</comment>
<evidence type="ECO:0000313" key="8">
    <source>
        <dbReference type="EMBL" id="KRL05531.1"/>
    </source>
</evidence>
<dbReference type="Proteomes" id="UP000051686">
    <property type="component" value="Unassembled WGS sequence"/>
</dbReference>
<dbReference type="PANTHER" id="PTHR30477">
    <property type="entry name" value="ABC-TRANSPORTER METAL-BINDING PROTEIN"/>
    <property type="match status" value="1"/>
</dbReference>
<feature type="transmembrane region" description="Helical" evidence="7">
    <location>
        <begin position="234"/>
        <end position="255"/>
    </location>
</feature>
<reference evidence="8 9" key="1">
    <citation type="journal article" date="2015" name="Genome Announc.">
        <title>Expanding the biotechnology potential of lactobacilli through comparative genomics of 213 strains and associated genera.</title>
        <authorList>
            <person name="Sun Z."/>
            <person name="Harris H.M."/>
            <person name="McCann A."/>
            <person name="Guo C."/>
            <person name="Argimon S."/>
            <person name="Zhang W."/>
            <person name="Yang X."/>
            <person name="Jeffery I.B."/>
            <person name="Cooney J.C."/>
            <person name="Kagawa T.F."/>
            <person name="Liu W."/>
            <person name="Song Y."/>
            <person name="Salvetti E."/>
            <person name="Wrobel A."/>
            <person name="Rasinkangas P."/>
            <person name="Parkhill J."/>
            <person name="Rea M.C."/>
            <person name="O'Sullivan O."/>
            <person name="Ritari J."/>
            <person name="Douillard F.P."/>
            <person name="Paul Ross R."/>
            <person name="Yang R."/>
            <person name="Briner A.E."/>
            <person name="Felis G.E."/>
            <person name="de Vos W.M."/>
            <person name="Barrangou R."/>
            <person name="Klaenhammer T.R."/>
            <person name="Caufield P.W."/>
            <person name="Cui Y."/>
            <person name="Zhang H."/>
            <person name="O'Toole P.W."/>
        </authorList>
    </citation>
    <scope>NUCLEOTIDE SEQUENCE [LARGE SCALE GENOMIC DNA]</scope>
    <source>
        <strain evidence="8 9">DSM 19972</strain>
    </source>
</reference>
<feature type="transmembrane region" description="Helical" evidence="7">
    <location>
        <begin position="161"/>
        <end position="179"/>
    </location>
</feature>
<feature type="transmembrane region" description="Helical" evidence="7">
    <location>
        <begin position="122"/>
        <end position="140"/>
    </location>
</feature>
<organism evidence="8 9">
    <name type="scientific">Liquorilactobacillus oeni DSM 19972</name>
    <dbReference type="NCBI Taxonomy" id="1423777"/>
    <lineage>
        <taxon>Bacteria</taxon>
        <taxon>Bacillati</taxon>
        <taxon>Bacillota</taxon>
        <taxon>Bacilli</taxon>
        <taxon>Lactobacillales</taxon>
        <taxon>Lactobacillaceae</taxon>
        <taxon>Liquorilactobacillus</taxon>
    </lineage>
</organism>
<evidence type="ECO:0000256" key="2">
    <source>
        <dbReference type="ARBA" id="ARBA00008034"/>
    </source>
</evidence>
<dbReference type="PATRIC" id="fig|1423777.3.peg.971"/>
<comment type="caution">
    <text evidence="8">The sequence shown here is derived from an EMBL/GenBank/DDBJ whole genome shotgun (WGS) entry which is preliminary data.</text>
</comment>
<feature type="transmembrane region" description="Helical" evidence="7">
    <location>
        <begin position="79"/>
        <end position="98"/>
    </location>
</feature>
<evidence type="ECO:0000256" key="7">
    <source>
        <dbReference type="SAM" id="Phobius"/>
    </source>
</evidence>
<proteinExistence type="inferred from homology"/>
<dbReference type="GO" id="GO:0055085">
    <property type="term" value="P:transmembrane transport"/>
    <property type="evidence" value="ECO:0007669"/>
    <property type="project" value="InterPro"/>
</dbReference>
<dbReference type="STRING" id="1423777.FD46_GL000948"/>